<name>A0ABQ8IQ31_DERPT</name>
<accession>A0ABQ8IQ31</accession>
<evidence type="ECO:0000313" key="1">
    <source>
        <dbReference type="EMBL" id="KAH9412393.1"/>
    </source>
</evidence>
<organism evidence="1 2">
    <name type="scientific">Dermatophagoides pteronyssinus</name>
    <name type="common">European house dust mite</name>
    <dbReference type="NCBI Taxonomy" id="6956"/>
    <lineage>
        <taxon>Eukaryota</taxon>
        <taxon>Metazoa</taxon>
        <taxon>Ecdysozoa</taxon>
        <taxon>Arthropoda</taxon>
        <taxon>Chelicerata</taxon>
        <taxon>Arachnida</taxon>
        <taxon>Acari</taxon>
        <taxon>Acariformes</taxon>
        <taxon>Sarcoptiformes</taxon>
        <taxon>Astigmata</taxon>
        <taxon>Psoroptidia</taxon>
        <taxon>Analgoidea</taxon>
        <taxon>Pyroglyphidae</taxon>
        <taxon>Dermatophagoidinae</taxon>
        <taxon>Dermatophagoides</taxon>
    </lineage>
</organism>
<gene>
    <name evidence="1" type="ORF">DERP_013636</name>
</gene>
<keyword evidence="2" id="KW-1185">Reference proteome</keyword>
<reference evidence="1 2" key="1">
    <citation type="journal article" date="2018" name="J. Allergy Clin. Immunol.">
        <title>High-quality assembly of Dermatophagoides pteronyssinus genome and transcriptome reveals a wide range of novel allergens.</title>
        <authorList>
            <person name="Liu X.Y."/>
            <person name="Yang K.Y."/>
            <person name="Wang M.Q."/>
            <person name="Kwok J.S."/>
            <person name="Zeng X."/>
            <person name="Yang Z."/>
            <person name="Xiao X.J."/>
            <person name="Lau C.P."/>
            <person name="Li Y."/>
            <person name="Huang Z.M."/>
            <person name="Ba J.G."/>
            <person name="Yim A.K."/>
            <person name="Ouyang C.Y."/>
            <person name="Ngai S.M."/>
            <person name="Chan T.F."/>
            <person name="Leung E.L."/>
            <person name="Liu L."/>
            <person name="Liu Z.G."/>
            <person name="Tsui S.K."/>
        </authorList>
    </citation>
    <scope>NUCLEOTIDE SEQUENCE [LARGE SCALE GENOMIC DNA]</scope>
    <source>
        <strain evidence="1">Derp</strain>
    </source>
</reference>
<comment type="caution">
    <text evidence="1">The sequence shown here is derived from an EMBL/GenBank/DDBJ whole genome shotgun (WGS) entry which is preliminary data.</text>
</comment>
<reference evidence="1 2" key="2">
    <citation type="journal article" date="2022" name="Mol. Biol. Evol.">
        <title>Comparative Genomics Reveals Insights into the Divergent Evolution of Astigmatic Mites and Household Pest Adaptations.</title>
        <authorList>
            <person name="Xiong Q."/>
            <person name="Wan A.T."/>
            <person name="Liu X."/>
            <person name="Fung C.S."/>
            <person name="Xiao X."/>
            <person name="Malainual N."/>
            <person name="Hou J."/>
            <person name="Wang L."/>
            <person name="Wang M."/>
            <person name="Yang K.Y."/>
            <person name="Cui Y."/>
            <person name="Leung E.L."/>
            <person name="Nong W."/>
            <person name="Shin S.K."/>
            <person name="Au S.W."/>
            <person name="Jeong K.Y."/>
            <person name="Chew F.T."/>
            <person name="Hui J.H."/>
            <person name="Leung T.F."/>
            <person name="Tungtrongchitr A."/>
            <person name="Zhong N."/>
            <person name="Liu Z."/>
            <person name="Tsui S.K."/>
        </authorList>
    </citation>
    <scope>NUCLEOTIDE SEQUENCE [LARGE SCALE GENOMIC DNA]</scope>
    <source>
        <strain evidence="1">Derp</strain>
    </source>
</reference>
<protein>
    <submittedName>
        <fullName evidence="1">Uncharacterized protein</fullName>
    </submittedName>
</protein>
<sequence>MILVPMLGTSHQKAFISNNGNSNEKKQSSSLLGSCTAPEVMVNGAPSPDIAGTVNGGEWGTIEEIQFVGMVMSPMIKNNDDDETIDIKQKRICKIKCLNGVWIGPFCAFQTESKTKKSHPSSLN</sequence>
<proteinExistence type="predicted"/>
<evidence type="ECO:0000313" key="2">
    <source>
        <dbReference type="Proteomes" id="UP000887458"/>
    </source>
</evidence>
<dbReference type="Proteomes" id="UP000887458">
    <property type="component" value="Unassembled WGS sequence"/>
</dbReference>
<dbReference type="EMBL" id="NJHN03000131">
    <property type="protein sequence ID" value="KAH9412393.1"/>
    <property type="molecule type" value="Genomic_DNA"/>
</dbReference>